<sequence length="389" mass="42349">MEENKPLRYPVSVSATARGRRRRAGSIPDQVQRRQHGGLEVDPYRNIVFPNRIREQRLKAGFFKLFGLASQIPNLPYIRLSKLERGEVFARPEELQRVGAALGIDPRDLLLDVEDRSFDISSWAEPFGEGAIADSIEELQMASLLAAAVRAKRMADERLTAATMATDYGIPPVILSRLENALKGLGRWNSETINNLCRLFGVNDLTELKVLLNNQHESGFLGPFLAELPTAASRQARTRQRVSVLREALDRLPTSEDQPAQSGVDPDRAHRKLSVFGSPLADGLIAMTPAGLEIDAPSYAGARAFALRIGRATLGGGLPGQATVIVDPDRFPQAGGLALVEEPEGYRVFAVAIGKDGRMTGYSTCPTKEALLDDFPTGRVAAIVGAIFV</sequence>
<dbReference type="AlphaFoldDB" id="A0A974S4M3"/>
<name>A0A974S4M3_9SPHN</name>
<dbReference type="RefSeq" id="WP_202094239.1">
    <property type="nucleotide sequence ID" value="NZ_CP061035.1"/>
</dbReference>
<evidence type="ECO:0000259" key="2">
    <source>
        <dbReference type="PROSITE" id="PS50943"/>
    </source>
</evidence>
<evidence type="ECO:0000256" key="1">
    <source>
        <dbReference type="SAM" id="MobiDB-lite"/>
    </source>
</evidence>
<dbReference type="KEGG" id="sari:H5J25_02010"/>
<organism evidence="3 4">
    <name type="scientific">Sphingomonas aliaeris</name>
    <dbReference type="NCBI Taxonomy" id="2759526"/>
    <lineage>
        <taxon>Bacteria</taxon>
        <taxon>Pseudomonadati</taxon>
        <taxon>Pseudomonadota</taxon>
        <taxon>Alphaproteobacteria</taxon>
        <taxon>Sphingomonadales</taxon>
        <taxon>Sphingomonadaceae</taxon>
        <taxon>Sphingomonas</taxon>
    </lineage>
</organism>
<evidence type="ECO:0000313" key="3">
    <source>
        <dbReference type="EMBL" id="QQV77604.1"/>
    </source>
</evidence>
<gene>
    <name evidence="3" type="ORF">H5J25_02010</name>
</gene>
<proteinExistence type="predicted"/>
<protein>
    <submittedName>
        <fullName evidence="3">Helix-turn-helix transcriptional regulator</fullName>
    </submittedName>
</protein>
<feature type="domain" description="HTH cro/C1-type" evidence="2">
    <location>
        <begin position="80"/>
        <end position="109"/>
    </location>
</feature>
<dbReference type="Proteomes" id="UP000595894">
    <property type="component" value="Chromosome"/>
</dbReference>
<dbReference type="EMBL" id="CP061035">
    <property type="protein sequence ID" value="QQV77604.1"/>
    <property type="molecule type" value="Genomic_DNA"/>
</dbReference>
<reference evidence="4" key="1">
    <citation type="submission" date="2020-09" db="EMBL/GenBank/DDBJ databases">
        <title>Sphingomonas sp., a new species isolated from pork steak.</title>
        <authorList>
            <person name="Heidler von Heilborn D."/>
        </authorList>
    </citation>
    <scope>NUCLEOTIDE SEQUENCE [LARGE SCALE GENOMIC DNA]</scope>
</reference>
<dbReference type="CDD" id="cd00093">
    <property type="entry name" value="HTH_XRE"/>
    <property type="match status" value="1"/>
</dbReference>
<feature type="region of interest" description="Disordered" evidence="1">
    <location>
        <begin position="250"/>
        <end position="269"/>
    </location>
</feature>
<dbReference type="SMART" id="SM00530">
    <property type="entry name" value="HTH_XRE"/>
    <property type="match status" value="1"/>
</dbReference>
<dbReference type="InterPro" id="IPR001387">
    <property type="entry name" value="Cro/C1-type_HTH"/>
</dbReference>
<accession>A0A974S4M3</accession>
<evidence type="ECO:0000313" key="4">
    <source>
        <dbReference type="Proteomes" id="UP000595894"/>
    </source>
</evidence>
<feature type="region of interest" description="Disordered" evidence="1">
    <location>
        <begin position="1"/>
        <end position="34"/>
    </location>
</feature>
<keyword evidence="4" id="KW-1185">Reference proteome</keyword>
<dbReference type="PROSITE" id="PS50943">
    <property type="entry name" value="HTH_CROC1"/>
    <property type="match status" value="1"/>
</dbReference>